<evidence type="ECO:0000313" key="5">
    <source>
        <dbReference type="EMBL" id="CAD8209447.1"/>
    </source>
</evidence>
<evidence type="ECO:0000313" key="6">
    <source>
        <dbReference type="Proteomes" id="UP000689195"/>
    </source>
</evidence>
<evidence type="ECO:0000256" key="4">
    <source>
        <dbReference type="SAM" id="SignalP"/>
    </source>
</evidence>
<feature type="chain" id="PRO_5035816404" evidence="4">
    <location>
        <begin position="22"/>
        <end position="1928"/>
    </location>
</feature>
<gene>
    <name evidence="5" type="ORF">PPENT_87.1.T1540128</name>
</gene>
<feature type="region of interest" description="Disordered" evidence="3">
    <location>
        <begin position="710"/>
        <end position="747"/>
    </location>
</feature>
<sequence length="1928" mass="213128">MLKSLLLVLLLVLVTLQKHIGNQIVELDEVNYQVIIKVIDSSGYALSGVIVNVKNLNNIIGEKDQMTDGTGIVTFTGKITKQTSYQITAIASTTFNDITTSGKIDGVGDSKSIIVFNGKLQFPQSDVQVQDVFQRGLIMLKTQSNSKPLPGVNVKFTAIYSEDKKTKEINFKATTDEKGEQYVRFLLPSQKPAFIILYTASKNEYWNTLQMNHNAQEFALSPVKKYELPITINLDPGQFKFIITALVQDQTSKPLSGAKLQIGGMNLGSNKELESLNAASGTDGKISLTLPLKATDKIHVKEQITKDEYIGQSKEFDELFDLNVRKEQFSHDLGIIILQEASGDLQISGIITDSSKQVQFVQGATITFTILDSIEPVSAITDAQGKFKAEIYVPANKDLQLKATVNAKGFMNKITAPRQINVSSKQPLQIIFDVVLDRTIKNIKIKDKLLDPSGKPIQNAIVKIVESNPTMPDKTLYNKEIIDNADGSFEYPFSCYEDIKFQATFVFQVPQFVPVTYKTGDLECKDQDLVKYSMTLSKQTAILLIKGQVIDVDSKPMKGIALKFKSDPVLDVPNPNLITDANGNWQIEKLTVIPTTTYKFTIEYTNDIKQLVQVIQTFTPTMDKEQTFNFPVIGFQKYVKAKIAGKIVPGDGKAAIPLPLVITCDGKGKDGKPIVIETTTKEDGSYSVDVEVLVGADKPLSCVVTNGNNGSGGTGAGSGSTGTGAGSGGTGGSGSTGSNSSTNTASPVQPIKVDVKVSAPTWSSNTNIPVTYNTVDIILKGVVSDKTKTITTVEGVDITLIITPQDVYVQNPGKHLLESYILFKRHFQGTTQSLLQTKSGKDGSYEFKFKAVQAYPLKFEIQAKKDPLFTPYEKKGIEEKCLKSETLTENIEIDRIRMLTKLHSILSGTDKKPIINASVKMTSSDPIMKDSKYYNLPVKDDDKGSFFLDFECYKEFDYVVDLQIDVPQYVQQNIKSSKFKCSQALTELTPITLILEKIQIKAILSGKVIDPHGDGVPNLSLNLITDPESANLETKTQTDGTWTITDPKIYPNTEYKAIITYIDINKQKQKIEQKFTIQSDNQKVPIPDINYQSVVNAKIQGKIDLEKGTLSSPVKINLTCPKFKDSKGADINQDFSTDNNGNFDIPLQILAKHDDKIECILKTKDSLQETTQKVELVAPKFQVQGVSIKSKLVTTTFTISGKLIDNQKLEDKLPGLKITLTLKPSDPISNQPIINKSINDGTYSIIFEVVRGVNYEATINIDAQPQFNIVNEKLQLIGKEDKQSISKDITLIRSIIDCTISGQLVDMNQKPISNSKIEILSSDPQMTNTQLYNKYSAAPKGDFQLPFQCYNSVSTTLKMDMESDVYPKTALSPQVFTCGEKDLKLKPIVVSTKSVQITVSGVLTDSSGVTKNVQNAQIEIILNPADPLASNLQTKSDLNGKYSLSFGAVQDQIYTAVISITNSDFNPYKSSNIQIKADKVQSISHDTTMDRIILQATLTSTITDPSGKTPPASTLTIESLQPTVKGNEKTQITGKTDSAGKFSLQVPCYKNVDESFILDVKADKYRDVKSDKIQFSCSGPAISLPPVKIKYELAPTNTKLTVGGEIIGPKGKGQSGVNVKLTSDPVTKELEAKTGSDGKWSILDDQLQFETKYQLTESFNDASGQNHKVTQAFQTNNEKSEMTFPKQYFDDFVPFEIDGKITSEGGIFPSNVPVSLQCDAFGENKVPIDLKTNTDSTGAYQFKWKMLMNANSNVDCLLISHETAKFQQTNSRFKINPNSDVVKITNQAQVTEQFKAQLTKYYQYSIINGAVIAEFDCNSKLEWKGLEEVNIKLKQWNGISYADLKIETKSDKDGLFVIKHQILKSQIQNEMRLEFTKQNYIPTTAEFNLYSFDPQLDGSYLIQLSNIRMVKIGQPDKCPSIKKNKHHQ</sequence>
<name>A0A8S1Y961_9CILI</name>
<keyword evidence="2" id="KW-1015">Disulfide bond</keyword>
<dbReference type="PANTHER" id="PTHR31614">
    <property type="entry name" value="PROTEIN DOWNSTREAM OF FLC-RELATED"/>
    <property type="match status" value="1"/>
</dbReference>
<accession>A0A8S1Y961</accession>
<feature type="signal peptide" evidence="4">
    <location>
        <begin position="1"/>
        <end position="21"/>
    </location>
</feature>
<dbReference type="Proteomes" id="UP000689195">
    <property type="component" value="Unassembled WGS sequence"/>
</dbReference>
<evidence type="ECO:0000256" key="1">
    <source>
        <dbReference type="ARBA" id="ARBA00010049"/>
    </source>
</evidence>
<dbReference type="InterPro" id="IPR006041">
    <property type="entry name" value="Pollen_Ole_e1_allergen"/>
</dbReference>
<evidence type="ECO:0000256" key="2">
    <source>
        <dbReference type="ARBA" id="ARBA00023157"/>
    </source>
</evidence>
<feature type="compositionally biased region" description="Low complexity" evidence="3">
    <location>
        <begin position="736"/>
        <end position="746"/>
    </location>
</feature>
<organism evidence="5 6">
    <name type="scientific">Paramecium pentaurelia</name>
    <dbReference type="NCBI Taxonomy" id="43138"/>
    <lineage>
        <taxon>Eukaryota</taxon>
        <taxon>Sar</taxon>
        <taxon>Alveolata</taxon>
        <taxon>Ciliophora</taxon>
        <taxon>Intramacronucleata</taxon>
        <taxon>Oligohymenophorea</taxon>
        <taxon>Peniculida</taxon>
        <taxon>Parameciidae</taxon>
        <taxon>Paramecium</taxon>
    </lineage>
</organism>
<protein>
    <submittedName>
        <fullName evidence="5">Uncharacterized protein</fullName>
    </submittedName>
</protein>
<comment type="similarity">
    <text evidence="1">Belongs to the Ole e I family.</text>
</comment>
<comment type="caution">
    <text evidence="5">The sequence shown here is derived from an EMBL/GenBank/DDBJ whole genome shotgun (WGS) entry which is preliminary data.</text>
</comment>
<reference evidence="5" key="1">
    <citation type="submission" date="2021-01" db="EMBL/GenBank/DDBJ databases">
        <authorList>
            <consortium name="Genoscope - CEA"/>
            <person name="William W."/>
        </authorList>
    </citation>
    <scope>NUCLEOTIDE SEQUENCE</scope>
</reference>
<keyword evidence="6" id="KW-1185">Reference proteome</keyword>
<keyword evidence="4" id="KW-0732">Signal</keyword>
<dbReference type="EMBL" id="CAJJDO010000154">
    <property type="protein sequence ID" value="CAD8209447.1"/>
    <property type="molecule type" value="Genomic_DNA"/>
</dbReference>
<dbReference type="PANTHER" id="PTHR31614:SF5">
    <property type="entry name" value="ALLERGEN-LIKE PROTEIN BRSN20"/>
    <property type="match status" value="1"/>
</dbReference>
<feature type="compositionally biased region" description="Gly residues" evidence="3">
    <location>
        <begin position="710"/>
        <end position="735"/>
    </location>
</feature>
<dbReference type="OrthoDB" id="292010at2759"/>
<proteinExistence type="inferred from homology"/>
<evidence type="ECO:0000256" key="3">
    <source>
        <dbReference type="SAM" id="MobiDB-lite"/>
    </source>
</evidence>